<dbReference type="Gene3D" id="3.40.50.300">
    <property type="entry name" value="P-loop containing nucleotide triphosphate hydrolases"/>
    <property type="match status" value="1"/>
</dbReference>
<keyword evidence="4" id="KW-1185">Reference proteome</keyword>
<dbReference type="PANTHER" id="PTHR10039">
    <property type="entry name" value="AMELOGENIN"/>
    <property type="match status" value="1"/>
</dbReference>
<dbReference type="Proteomes" id="UP000623467">
    <property type="component" value="Unassembled WGS sequence"/>
</dbReference>
<comment type="caution">
    <text evidence="3">The sequence shown here is derived from an EMBL/GenBank/DDBJ whole genome shotgun (WGS) entry which is preliminary data.</text>
</comment>
<dbReference type="PANTHER" id="PTHR10039:SF17">
    <property type="entry name" value="FUNGAL STAND N-TERMINAL GOODBYE DOMAIN-CONTAINING PROTEIN-RELATED"/>
    <property type="match status" value="1"/>
</dbReference>
<organism evidence="3 4">
    <name type="scientific">Mycena sanguinolenta</name>
    <dbReference type="NCBI Taxonomy" id="230812"/>
    <lineage>
        <taxon>Eukaryota</taxon>
        <taxon>Fungi</taxon>
        <taxon>Dikarya</taxon>
        <taxon>Basidiomycota</taxon>
        <taxon>Agaricomycotina</taxon>
        <taxon>Agaricomycetes</taxon>
        <taxon>Agaricomycetidae</taxon>
        <taxon>Agaricales</taxon>
        <taxon>Marasmiineae</taxon>
        <taxon>Mycenaceae</taxon>
        <taxon>Mycena</taxon>
    </lineage>
</organism>
<evidence type="ECO:0000313" key="3">
    <source>
        <dbReference type="EMBL" id="KAF7328288.1"/>
    </source>
</evidence>
<dbReference type="OrthoDB" id="5967843at2759"/>
<dbReference type="AlphaFoldDB" id="A0A8H6TZE8"/>
<proteinExistence type="predicted"/>
<dbReference type="SUPFAM" id="SSF52540">
    <property type="entry name" value="P-loop containing nucleoside triphosphate hydrolases"/>
    <property type="match status" value="1"/>
</dbReference>
<dbReference type="EMBL" id="JACAZH010000084">
    <property type="protein sequence ID" value="KAF7328288.1"/>
    <property type="molecule type" value="Genomic_DNA"/>
</dbReference>
<accession>A0A8H6TZE8</accession>
<name>A0A8H6TZE8_9AGAR</name>
<evidence type="ECO:0000256" key="1">
    <source>
        <dbReference type="ARBA" id="ARBA00022737"/>
    </source>
</evidence>
<dbReference type="InterPro" id="IPR056884">
    <property type="entry name" value="NPHP3-like_N"/>
</dbReference>
<protein>
    <submittedName>
        <fullName evidence="3">Putative nwd2 protein</fullName>
    </submittedName>
</protein>
<keyword evidence="1" id="KW-0677">Repeat</keyword>
<dbReference type="Pfam" id="PF24883">
    <property type="entry name" value="NPHP3_N"/>
    <property type="match status" value="1"/>
</dbReference>
<sequence length="625" mass="69844">MLPGAQTMNNYISGGKGGTGGWGHGSGTGGAGGHGMGPSINFDIRSRGNFTVNNLQQRERGIDILHHAVALEAIHNSAESYPQPRCHPETRTQILENLHRWALDPHLQITILWLYGPGGAGKSAVMQTLAGQLKGAGVLGGSFFFKRGHATRGNAKTLFATIAYQLALSVPSLRTPISQIVENDLSIIALSIEVQLRALIFEPCRSHKNRDPIVILIDGLDECEGENIQVEILRMIRQSASQDPSSLRFIIASRPEPHIREVFNTPLYSHHYRSVNVEQSFHDVRKYLRDEFARIHREHDTMARVQSPWPSEYVLEKLVGKSSGHFIYASTIIKFIDDKSYRPTARLAVVQDPNGSASASVFDTLDQLYLTILSSAPRQSELIPILCAIVNFQLGAGHIDQLFGLEEGETGLLLRGLHSVLNVPRNDEGDITSHHASFVDFLNDPDRSGDFCVGTLNRRISLAQSLLQFYADPFQRTNKSYSFRLIRLIRFIASLPPSGAVAELFPLIGSMNPDYIFHSYWEKYDLESFVSWLKNTRSAPADLIQLWKDYAFMFSIINMREYRSIAPSVKHVVLPSPELVRVLVSLGFLRDQLWELPIKLDLTWINLRDTLCGLRSNFSPGLLGI</sequence>
<gene>
    <name evidence="3" type="ORF">MSAN_02488100</name>
</gene>
<evidence type="ECO:0000313" key="4">
    <source>
        <dbReference type="Proteomes" id="UP000623467"/>
    </source>
</evidence>
<dbReference type="InterPro" id="IPR027417">
    <property type="entry name" value="P-loop_NTPase"/>
</dbReference>
<evidence type="ECO:0000259" key="2">
    <source>
        <dbReference type="Pfam" id="PF24883"/>
    </source>
</evidence>
<feature type="domain" description="Nephrocystin 3-like N-terminal" evidence="2">
    <location>
        <begin position="98"/>
        <end position="254"/>
    </location>
</feature>
<reference evidence="3" key="1">
    <citation type="submission" date="2020-05" db="EMBL/GenBank/DDBJ databases">
        <title>Mycena genomes resolve the evolution of fungal bioluminescence.</title>
        <authorList>
            <person name="Tsai I.J."/>
        </authorList>
    </citation>
    <scope>NUCLEOTIDE SEQUENCE</scope>
    <source>
        <strain evidence="3">160909Yilan</strain>
    </source>
</reference>